<proteinExistence type="predicted"/>
<dbReference type="EMBL" id="CM035444">
    <property type="protein sequence ID" value="KAH7276538.1"/>
    <property type="molecule type" value="Genomic_DNA"/>
</dbReference>
<name>A0A8T2PYP8_CERRI</name>
<organism evidence="1 2">
    <name type="scientific">Ceratopteris richardii</name>
    <name type="common">Triangle waterfern</name>
    <dbReference type="NCBI Taxonomy" id="49495"/>
    <lineage>
        <taxon>Eukaryota</taxon>
        <taxon>Viridiplantae</taxon>
        <taxon>Streptophyta</taxon>
        <taxon>Embryophyta</taxon>
        <taxon>Tracheophyta</taxon>
        <taxon>Polypodiopsida</taxon>
        <taxon>Polypodiidae</taxon>
        <taxon>Polypodiales</taxon>
        <taxon>Pteridineae</taxon>
        <taxon>Pteridaceae</taxon>
        <taxon>Parkerioideae</taxon>
        <taxon>Ceratopteris</taxon>
    </lineage>
</organism>
<gene>
    <name evidence="1" type="ORF">KP509_39G011100</name>
</gene>
<reference evidence="1" key="1">
    <citation type="submission" date="2021-08" db="EMBL/GenBank/DDBJ databases">
        <title>WGS assembly of Ceratopteris richardii.</title>
        <authorList>
            <person name="Marchant D.B."/>
            <person name="Chen G."/>
            <person name="Jenkins J."/>
            <person name="Shu S."/>
            <person name="Leebens-Mack J."/>
            <person name="Grimwood J."/>
            <person name="Schmutz J."/>
            <person name="Soltis P."/>
            <person name="Soltis D."/>
            <person name="Chen Z.-H."/>
        </authorList>
    </citation>
    <scope>NUCLEOTIDE SEQUENCE</scope>
    <source>
        <strain evidence="1">Whitten #5841</strain>
        <tissue evidence="1">Leaf</tissue>
    </source>
</reference>
<dbReference type="OrthoDB" id="10644236at2759"/>
<keyword evidence="2" id="KW-1185">Reference proteome</keyword>
<evidence type="ECO:0000313" key="1">
    <source>
        <dbReference type="EMBL" id="KAH7276538.1"/>
    </source>
</evidence>
<evidence type="ECO:0000313" key="2">
    <source>
        <dbReference type="Proteomes" id="UP000825935"/>
    </source>
</evidence>
<protein>
    <submittedName>
        <fullName evidence="1">Uncharacterized protein</fullName>
    </submittedName>
</protein>
<dbReference type="Proteomes" id="UP000825935">
    <property type="component" value="Chromosome 39"/>
</dbReference>
<sequence>MKKVSSRKGVSKTRITMNGVKKVNDYKLNDYVGLPYHITKEFKGKQGTIQADGQTNIFTKLELYRWMVELYNINHAKRKGVLSFVLKMDECEILNDRKMERVVITLMDRAMENISKDDPLYFSIQSDEYVVAWMFLACSYMKDIQIERDQKLSNNEQDLRRKVSIGGKKARHFPSRQMNNATKKCETMHINTIEYEQWRKLYNAVKDHEATSRNAKEEVCIQ</sequence>
<dbReference type="AlphaFoldDB" id="A0A8T2PYP8"/>
<comment type="caution">
    <text evidence="1">The sequence shown here is derived from an EMBL/GenBank/DDBJ whole genome shotgun (WGS) entry which is preliminary data.</text>
</comment>
<accession>A0A8T2PYP8</accession>